<comment type="caution">
    <text evidence="2">The sequence shown here is derived from an EMBL/GenBank/DDBJ whole genome shotgun (WGS) entry which is preliminary data.</text>
</comment>
<sequence>MFAEQFYNEKFIVYVLKIGVRIGVEVGVGPGAVEEQSNALVKWDQVKKSIENLMDDDEEEGRDRRRRAQKLGEMAKAAIEQGGSSYLNITLLIQDVMQARK</sequence>
<reference evidence="2" key="2">
    <citation type="journal article" date="2024" name="Plant">
        <title>Genomic evolution and insights into agronomic trait innovations of Sesamum species.</title>
        <authorList>
            <person name="Miao H."/>
            <person name="Wang L."/>
            <person name="Qu L."/>
            <person name="Liu H."/>
            <person name="Sun Y."/>
            <person name="Le M."/>
            <person name="Wang Q."/>
            <person name="Wei S."/>
            <person name="Zheng Y."/>
            <person name="Lin W."/>
            <person name="Duan Y."/>
            <person name="Cao H."/>
            <person name="Xiong S."/>
            <person name="Wang X."/>
            <person name="Wei L."/>
            <person name="Li C."/>
            <person name="Ma Q."/>
            <person name="Ju M."/>
            <person name="Zhao R."/>
            <person name="Li G."/>
            <person name="Mu C."/>
            <person name="Tian Q."/>
            <person name="Mei H."/>
            <person name="Zhang T."/>
            <person name="Gao T."/>
            <person name="Zhang H."/>
        </authorList>
    </citation>
    <scope>NUCLEOTIDE SEQUENCE</scope>
    <source>
        <strain evidence="2">KEN8</strain>
    </source>
</reference>
<reference evidence="2" key="1">
    <citation type="submission" date="2020-06" db="EMBL/GenBank/DDBJ databases">
        <authorList>
            <person name="Li T."/>
            <person name="Hu X."/>
            <person name="Zhang T."/>
            <person name="Song X."/>
            <person name="Zhang H."/>
            <person name="Dai N."/>
            <person name="Sheng W."/>
            <person name="Hou X."/>
            <person name="Wei L."/>
        </authorList>
    </citation>
    <scope>NUCLEOTIDE SEQUENCE</scope>
    <source>
        <strain evidence="2">KEN8</strain>
        <tissue evidence="2">Leaf</tissue>
    </source>
</reference>
<gene>
    <name evidence="2" type="ORF">Scaly_1968800</name>
</gene>
<proteinExistence type="inferred from homology"/>
<dbReference type="PANTHER" id="PTHR48047:SF182">
    <property type="entry name" value="GLYCOSYLTRANSFERASE"/>
    <property type="match status" value="1"/>
</dbReference>
<dbReference type="SUPFAM" id="SSF53756">
    <property type="entry name" value="UDP-Glycosyltransferase/glycogen phosphorylase"/>
    <property type="match status" value="1"/>
</dbReference>
<dbReference type="AlphaFoldDB" id="A0AAW2N059"/>
<dbReference type="Gene3D" id="3.40.50.2000">
    <property type="entry name" value="Glycogen Phosphorylase B"/>
    <property type="match status" value="2"/>
</dbReference>
<dbReference type="EMBL" id="JACGWM010000012">
    <property type="protein sequence ID" value="KAL0336937.1"/>
    <property type="molecule type" value="Genomic_DNA"/>
</dbReference>
<dbReference type="GO" id="GO:0035251">
    <property type="term" value="F:UDP-glucosyltransferase activity"/>
    <property type="evidence" value="ECO:0007669"/>
    <property type="project" value="TreeGrafter"/>
</dbReference>
<organism evidence="2">
    <name type="scientific">Sesamum calycinum</name>
    <dbReference type="NCBI Taxonomy" id="2727403"/>
    <lineage>
        <taxon>Eukaryota</taxon>
        <taxon>Viridiplantae</taxon>
        <taxon>Streptophyta</taxon>
        <taxon>Embryophyta</taxon>
        <taxon>Tracheophyta</taxon>
        <taxon>Spermatophyta</taxon>
        <taxon>Magnoliopsida</taxon>
        <taxon>eudicotyledons</taxon>
        <taxon>Gunneridae</taxon>
        <taxon>Pentapetalae</taxon>
        <taxon>asterids</taxon>
        <taxon>lamiids</taxon>
        <taxon>Lamiales</taxon>
        <taxon>Pedaliaceae</taxon>
        <taxon>Sesamum</taxon>
    </lineage>
</organism>
<comment type="similarity">
    <text evidence="1">Belongs to the UDP-glycosyltransferase family.</text>
</comment>
<evidence type="ECO:0000256" key="1">
    <source>
        <dbReference type="ARBA" id="ARBA00009995"/>
    </source>
</evidence>
<protein>
    <submittedName>
        <fullName evidence="2">Anthocyanidin 3-O-glucosyltransferase 4</fullName>
    </submittedName>
</protein>
<dbReference type="PANTHER" id="PTHR48047">
    <property type="entry name" value="GLYCOSYLTRANSFERASE"/>
    <property type="match status" value="1"/>
</dbReference>
<name>A0AAW2N059_9LAMI</name>
<evidence type="ECO:0000313" key="2">
    <source>
        <dbReference type="EMBL" id="KAL0336937.1"/>
    </source>
</evidence>
<accession>A0AAW2N059</accession>